<evidence type="ECO:0000313" key="2">
    <source>
        <dbReference type="EMBL" id="TVU24316.1"/>
    </source>
</evidence>
<sequence>MRARCSSCEPSSSSSPTRPPRSLIQPQRPRHPRRRRLDLGALPVAANRPDILLIPMEKMQGKSEQMMEYVKKLQRHNTLRKTRFS</sequence>
<feature type="region of interest" description="Disordered" evidence="1">
    <location>
        <begin position="1"/>
        <end position="37"/>
    </location>
</feature>
<name>A0A5J9UL89_9POAL</name>
<evidence type="ECO:0000313" key="3">
    <source>
        <dbReference type="Proteomes" id="UP000324897"/>
    </source>
</evidence>
<dbReference type="Proteomes" id="UP000324897">
    <property type="component" value="Chromosome 2"/>
</dbReference>
<feature type="non-terminal residue" evidence="2">
    <location>
        <position position="1"/>
    </location>
</feature>
<dbReference type="Gramene" id="TVU24316">
    <property type="protein sequence ID" value="TVU24316"/>
    <property type="gene ID" value="EJB05_26747"/>
</dbReference>
<reference evidence="2 3" key="1">
    <citation type="journal article" date="2019" name="Sci. Rep.">
        <title>A high-quality genome of Eragrostis curvula grass provides insights into Poaceae evolution and supports new strategies to enhance forage quality.</title>
        <authorList>
            <person name="Carballo J."/>
            <person name="Santos B.A.C.M."/>
            <person name="Zappacosta D."/>
            <person name="Garbus I."/>
            <person name="Selva J.P."/>
            <person name="Gallo C.A."/>
            <person name="Diaz A."/>
            <person name="Albertini E."/>
            <person name="Caccamo M."/>
            <person name="Echenique V."/>
        </authorList>
    </citation>
    <scope>NUCLEOTIDE SEQUENCE [LARGE SCALE GENOMIC DNA]</scope>
    <source>
        <strain evidence="3">cv. Victoria</strain>
        <tissue evidence="2">Leaf</tissue>
    </source>
</reference>
<dbReference type="AlphaFoldDB" id="A0A5J9UL89"/>
<protein>
    <submittedName>
        <fullName evidence="2">Uncharacterized protein</fullName>
    </submittedName>
</protein>
<feature type="compositionally biased region" description="Low complexity" evidence="1">
    <location>
        <begin position="1"/>
        <end position="27"/>
    </location>
</feature>
<organism evidence="2 3">
    <name type="scientific">Eragrostis curvula</name>
    <name type="common">weeping love grass</name>
    <dbReference type="NCBI Taxonomy" id="38414"/>
    <lineage>
        <taxon>Eukaryota</taxon>
        <taxon>Viridiplantae</taxon>
        <taxon>Streptophyta</taxon>
        <taxon>Embryophyta</taxon>
        <taxon>Tracheophyta</taxon>
        <taxon>Spermatophyta</taxon>
        <taxon>Magnoliopsida</taxon>
        <taxon>Liliopsida</taxon>
        <taxon>Poales</taxon>
        <taxon>Poaceae</taxon>
        <taxon>PACMAD clade</taxon>
        <taxon>Chloridoideae</taxon>
        <taxon>Eragrostideae</taxon>
        <taxon>Eragrostidinae</taxon>
        <taxon>Eragrostis</taxon>
    </lineage>
</organism>
<evidence type="ECO:0000256" key="1">
    <source>
        <dbReference type="SAM" id="MobiDB-lite"/>
    </source>
</evidence>
<gene>
    <name evidence="2" type="ORF">EJB05_26747</name>
</gene>
<accession>A0A5J9UL89</accession>
<comment type="caution">
    <text evidence="2">The sequence shown here is derived from an EMBL/GenBank/DDBJ whole genome shotgun (WGS) entry which is preliminary data.</text>
</comment>
<proteinExistence type="predicted"/>
<keyword evidence="3" id="KW-1185">Reference proteome</keyword>
<dbReference type="EMBL" id="RWGY01000013">
    <property type="protein sequence ID" value="TVU24316.1"/>
    <property type="molecule type" value="Genomic_DNA"/>
</dbReference>